<proteinExistence type="inferred from homology"/>
<dbReference type="AlphaFoldDB" id="A0A7J7DGR3"/>
<dbReference type="PIRSF" id="PIRSF037755">
    <property type="entry name" value="Mettl2_prd"/>
    <property type="match status" value="1"/>
</dbReference>
<dbReference type="CDD" id="cd02440">
    <property type="entry name" value="AdoMet_MTases"/>
    <property type="match status" value="1"/>
</dbReference>
<name>A0A7J7DGR3_TRIWF</name>
<dbReference type="GO" id="GO:0032259">
    <property type="term" value="P:methylation"/>
    <property type="evidence" value="ECO:0007669"/>
    <property type="project" value="UniProtKB-KW"/>
</dbReference>
<evidence type="ECO:0000256" key="2">
    <source>
        <dbReference type="ARBA" id="ARBA00022603"/>
    </source>
</evidence>
<dbReference type="InterPro" id="IPR026113">
    <property type="entry name" value="METTL2/6/8-like"/>
</dbReference>
<protein>
    <recommendedName>
        <fullName evidence="4">tRNA N(3)-methylcytidine methyltransferase</fullName>
        <ecNumber evidence="4">2.1.1.-</ecNumber>
    </recommendedName>
</protein>
<accession>A0A7J7DGR3</accession>
<sequence>MFILARRHYDSSEEHYQKNARKYWDNFYGRHKNKFFKDRHYLVKDWGSYFAGDSLFQNDKVVLEVGCGAGNTIFPLLASYPNLYVHACDFSPHAIDLVKSHPDFKEDSLNAFVCDVIHDDLSEKIDSSSIDIVTLIFTMSAVSPKEMPLILRNIKRVLKPTGYVLLRDYAIGDFAQVKLQDRKQMINENFYVRGDGTCSFYFSESFLSTLFSNAGFNAIDINVYCKRIENRSRLITMDRRWIRATFKSSTFVAPDSASLLGVR</sequence>
<reference evidence="6 7" key="1">
    <citation type="journal article" date="2020" name="Nat. Commun.">
        <title>Genome of Tripterygium wilfordii and identification of cytochrome P450 involved in triptolide biosynthesis.</title>
        <authorList>
            <person name="Tu L."/>
            <person name="Su P."/>
            <person name="Zhang Z."/>
            <person name="Gao L."/>
            <person name="Wang J."/>
            <person name="Hu T."/>
            <person name="Zhou J."/>
            <person name="Zhang Y."/>
            <person name="Zhao Y."/>
            <person name="Liu Y."/>
            <person name="Song Y."/>
            <person name="Tong Y."/>
            <person name="Lu Y."/>
            <person name="Yang J."/>
            <person name="Xu C."/>
            <person name="Jia M."/>
            <person name="Peters R.J."/>
            <person name="Huang L."/>
            <person name="Gao W."/>
        </authorList>
    </citation>
    <scope>NUCLEOTIDE SEQUENCE [LARGE SCALE GENOMIC DNA]</scope>
    <source>
        <strain evidence="7">cv. XIE 37</strain>
        <tissue evidence="6">Leaf</tissue>
    </source>
</reference>
<dbReference type="EMBL" id="JAAARO010000007">
    <property type="protein sequence ID" value="KAF5745532.1"/>
    <property type="molecule type" value="Genomic_DNA"/>
</dbReference>
<gene>
    <name evidence="6" type="ORF">HS088_TW07G01123</name>
</gene>
<dbReference type="Proteomes" id="UP000593562">
    <property type="component" value="Unassembled WGS sequence"/>
</dbReference>
<organism evidence="6 7">
    <name type="scientific">Tripterygium wilfordii</name>
    <name type="common">Thunder God vine</name>
    <dbReference type="NCBI Taxonomy" id="458696"/>
    <lineage>
        <taxon>Eukaryota</taxon>
        <taxon>Viridiplantae</taxon>
        <taxon>Streptophyta</taxon>
        <taxon>Embryophyta</taxon>
        <taxon>Tracheophyta</taxon>
        <taxon>Spermatophyta</taxon>
        <taxon>Magnoliopsida</taxon>
        <taxon>eudicotyledons</taxon>
        <taxon>Gunneridae</taxon>
        <taxon>Pentapetalae</taxon>
        <taxon>rosids</taxon>
        <taxon>fabids</taxon>
        <taxon>Celastrales</taxon>
        <taxon>Celastraceae</taxon>
        <taxon>Tripterygium</taxon>
    </lineage>
</organism>
<evidence type="ECO:0000256" key="4">
    <source>
        <dbReference type="PIRNR" id="PIRNR037755"/>
    </source>
</evidence>
<comment type="function">
    <text evidence="4">S-adenosyl-L-methionine-dependent methyltransferase.</text>
</comment>
<evidence type="ECO:0000256" key="3">
    <source>
        <dbReference type="ARBA" id="ARBA00022679"/>
    </source>
</evidence>
<dbReference type="InParanoid" id="A0A7J7DGR3"/>
<dbReference type="InterPro" id="IPR029063">
    <property type="entry name" value="SAM-dependent_MTases_sf"/>
</dbReference>
<evidence type="ECO:0000313" key="6">
    <source>
        <dbReference type="EMBL" id="KAF5745532.1"/>
    </source>
</evidence>
<keyword evidence="3 4" id="KW-0808">Transferase</keyword>
<feature type="domain" description="Methyltransferase type 12" evidence="5">
    <location>
        <begin position="63"/>
        <end position="163"/>
    </location>
</feature>
<dbReference type="PANTHER" id="PTHR22809:SF8">
    <property type="entry name" value="TRNA N(3)-METHYLCYTIDINE METHYLTRANSFERASE"/>
    <property type="match status" value="1"/>
</dbReference>
<keyword evidence="2 4" id="KW-0489">Methyltransferase</keyword>
<evidence type="ECO:0000259" key="5">
    <source>
        <dbReference type="Pfam" id="PF08242"/>
    </source>
</evidence>
<dbReference type="Pfam" id="PF08242">
    <property type="entry name" value="Methyltransf_12"/>
    <property type="match status" value="1"/>
</dbReference>
<dbReference type="OrthoDB" id="417697at2759"/>
<dbReference type="GO" id="GO:0008173">
    <property type="term" value="F:RNA methyltransferase activity"/>
    <property type="evidence" value="ECO:0007669"/>
    <property type="project" value="UniProtKB-ARBA"/>
</dbReference>
<dbReference type="PANTHER" id="PTHR22809">
    <property type="entry name" value="METHYLTRANSFERASE-RELATED"/>
    <property type="match status" value="1"/>
</dbReference>
<comment type="caution">
    <text evidence="6">The sequence shown here is derived from an EMBL/GenBank/DDBJ whole genome shotgun (WGS) entry which is preliminary data.</text>
</comment>
<dbReference type="InterPro" id="IPR013217">
    <property type="entry name" value="Methyltransf_12"/>
</dbReference>
<dbReference type="GO" id="GO:0008757">
    <property type="term" value="F:S-adenosylmethionine-dependent methyltransferase activity"/>
    <property type="evidence" value="ECO:0007669"/>
    <property type="project" value="UniProtKB-ARBA"/>
</dbReference>
<evidence type="ECO:0000256" key="1">
    <source>
        <dbReference type="ARBA" id="ARBA00009725"/>
    </source>
</evidence>
<dbReference type="SUPFAM" id="SSF53335">
    <property type="entry name" value="S-adenosyl-L-methionine-dependent methyltransferases"/>
    <property type="match status" value="1"/>
</dbReference>
<dbReference type="Gene3D" id="3.40.50.150">
    <property type="entry name" value="Vaccinia Virus protein VP39"/>
    <property type="match status" value="1"/>
</dbReference>
<evidence type="ECO:0000313" key="7">
    <source>
        <dbReference type="Proteomes" id="UP000593562"/>
    </source>
</evidence>
<dbReference type="EC" id="2.1.1.-" evidence="4"/>
<keyword evidence="7" id="KW-1185">Reference proteome</keyword>
<comment type="similarity">
    <text evidence="1 4">Belongs to the methyltransferase superfamily. METL family.</text>
</comment>